<dbReference type="UniPathway" id="UPA00060">
    <property type="reaction ID" value="UER00597"/>
</dbReference>
<evidence type="ECO:0000256" key="4">
    <source>
        <dbReference type="ARBA" id="ARBA00022741"/>
    </source>
</evidence>
<dbReference type="InterPro" id="IPR016966">
    <property type="entry name" value="Thiamin_pyrophosphokinase_euk"/>
</dbReference>
<sequence length="286" mass="31868">MAETTIVNPGLFLLEAHLPDSHIPPPDLLILNQPITSFAVFSRLWRHTNYRICADGGANRLYDMFNGALEAQRNNYLPDAIHGDLDSLRDDVRDYYAALGVEVAKDPDQNSTDFGKAMKKISAQHTYPSHRETLVLGTLAGRVDQGLGLLHEMVREETRDPMLRLWLFSESSLSFILKSTHNVIRGTVSSGMFTENVGLVPVFGPAIITTSGLEWDIVDWETRMGHQVSTSNHIVADDIHVQTNAPILFTVEMASFHATATEKQTGKQKCQAMSRYSLHHDAAKVE</sequence>
<dbReference type="EC" id="2.7.6.2" evidence="7"/>
<dbReference type="Pfam" id="PF04265">
    <property type="entry name" value="TPK_B1_binding"/>
    <property type="match status" value="1"/>
</dbReference>
<dbReference type="SUPFAM" id="SSF63999">
    <property type="entry name" value="Thiamin pyrophosphokinase, catalytic domain"/>
    <property type="match status" value="1"/>
</dbReference>
<keyword evidence="10" id="KW-1185">Reference proteome</keyword>
<dbReference type="SMART" id="SM00983">
    <property type="entry name" value="TPK_B1_binding"/>
    <property type="match status" value="1"/>
</dbReference>
<keyword evidence="5 7" id="KW-0418">Kinase</keyword>
<dbReference type="GO" id="GO:0005524">
    <property type="term" value="F:ATP binding"/>
    <property type="evidence" value="ECO:0007669"/>
    <property type="project" value="UniProtKB-UniRule"/>
</dbReference>
<dbReference type="NCBIfam" id="TIGR01378">
    <property type="entry name" value="thi_PPkinase"/>
    <property type="match status" value="1"/>
</dbReference>
<name>A0A6G1KLF1_9PLEO</name>
<keyword evidence="6 7" id="KW-0067">ATP-binding</keyword>
<evidence type="ECO:0000313" key="10">
    <source>
        <dbReference type="Proteomes" id="UP000799428"/>
    </source>
</evidence>
<comment type="pathway">
    <text evidence="1 7">Cofactor biosynthesis; thiamine diphosphate biosynthesis; thiamine diphosphate from thiamine: step 1/1.</text>
</comment>
<reference evidence="9" key="1">
    <citation type="journal article" date="2020" name="Stud. Mycol.">
        <title>101 Dothideomycetes genomes: a test case for predicting lifestyles and emergence of pathogens.</title>
        <authorList>
            <person name="Haridas S."/>
            <person name="Albert R."/>
            <person name="Binder M."/>
            <person name="Bloem J."/>
            <person name="Labutti K."/>
            <person name="Salamov A."/>
            <person name="Andreopoulos B."/>
            <person name="Baker S."/>
            <person name="Barry K."/>
            <person name="Bills G."/>
            <person name="Bluhm B."/>
            <person name="Cannon C."/>
            <person name="Castanera R."/>
            <person name="Culley D."/>
            <person name="Daum C."/>
            <person name="Ezra D."/>
            <person name="Gonzalez J."/>
            <person name="Henrissat B."/>
            <person name="Kuo A."/>
            <person name="Liang C."/>
            <person name="Lipzen A."/>
            <person name="Lutzoni F."/>
            <person name="Magnuson J."/>
            <person name="Mondo S."/>
            <person name="Nolan M."/>
            <person name="Ohm R."/>
            <person name="Pangilinan J."/>
            <person name="Park H.-J."/>
            <person name="Ramirez L."/>
            <person name="Alfaro M."/>
            <person name="Sun H."/>
            <person name="Tritt A."/>
            <person name="Yoshinaga Y."/>
            <person name="Zwiers L.-H."/>
            <person name="Turgeon B."/>
            <person name="Goodwin S."/>
            <person name="Spatafora J."/>
            <person name="Crous P."/>
            <person name="Grigoriev I."/>
        </authorList>
    </citation>
    <scope>NUCLEOTIDE SEQUENCE</scope>
    <source>
        <strain evidence="9">CBS 279.74</strain>
    </source>
</reference>
<dbReference type="PANTHER" id="PTHR13622:SF8">
    <property type="entry name" value="THIAMIN PYROPHOSPHOKINASE 1"/>
    <property type="match status" value="1"/>
</dbReference>
<evidence type="ECO:0000256" key="5">
    <source>
        <dbReference type="ARBA" id="ARBA00022777"/>
    </source>
</evidence>
<dbReference type="GO" id="GO:0009229">
    <property type="term" value="P:thiamine diphosphate biosynthetic process"/>
    <property type="evidence" value="ECO:0007669"/>
    <property type="project" value="UniProtKB-UniRule"/>
</dbReference>
<dbReference type="GO" id="GO:0016301">
    <property type="term" value="F:kinase activity"/>
    <property type="evidence" value="ECO:0007669"/>
    <property type="project" value="UniProtKB-UniRule"/>
</dbReference>
<comment type="similarity">
    <text evidence="2 7">Belongs to the thiamine pyrophosphokinase family.</text>
</comment>
<dbReference type="InterPro" id="IPR007371">
    <property type="entry name" value="TPK_catalytic"/>
</dbReference>
<dbReference type="InterPro" id="IPR006282">
    <property type="entry name" value="Thi_PPkinase"/>
</dbReference>
<dbReference type="Proteomes" id="UP000799428">
    <property type="component" value="Unassembled WGS sequence"/>
</dbReference>
<evidence type="ECO:0000256" key="3">
    <source>
        <dbReference type="ARBA" id="ARBA00022679"/>
    </source>
</evidence>
<keyword evidence="3 7" id="KW-0808">Transferase</keyword>
<dbReference type="Gene3D" id="3.40.50.10240">
    <property type="entry name" value="Thiamin pyrophosphokinase, catalytic domain"/>
    <property type="match status" value="1"/>
</dbReference>
<dbReference type="CDD" id="cd07995">
    <property type="entry name" value="TPK"/>
    <property type="match status" value="1"/>
</dbReference>
<dbReference type="AlphaFoldDB" id="A0A6G1KLF1"/>
<accession>A0A6G1KLF1</accession>
<evidence type="ECO:0000256" key="6">
    <source>
        <dbReference type="ARBA" id="ARBA00022840"/>
    </source>
</evidence>
<dbReference type="Pfam" id="PF04263">
    <property type="entry name" value="TPK_catalytic"/>
    <property type="match status" value="1"/>
</dbReference>
<dbReference type="PANTHER" id="PTHR13622">
    <property type="entry name" value="THIAMIN PYROPHOSPHOKINASE"/>
    <property type="match status" value="1"/>
</dbReference>
<dbReference type="GO" id="GO:0006772">
    <property type="term" value="P:thiamine metabolic process"/>
    <property type="evidence" value="ECO:0007669"/>
    <property type="project" value="InterPro"/>
</dbReference>
<organism evidence="9 10">
    <name type="scientific">Pleomassaria siparia CBS 279.74</name>
    <dbReference type="NCBI Taxonomy" id="1314801"/>
    <lineage>
        <taxon>Eukaryota</taxon>
        <taxon>Fungi</taxon>
        <taxon>Dikarya</taxon>
        <taxon>Ascomycota</taxon>
        <taxon>Pezizomycotina</taxon>
        <taxon>Dothideomycetes</taxon>
        <taxon>Pleosporomycetidae</taxon>
        <taxon>Pleosporales</taxon>
        <taxon>Pleomassariaceae</taxon>
        <taxon>Pleomassaria</taxon>
    </lineage>
</organism>
<evidence type="ECO:0000313" key="9">
    <source>
        <dbReference type="EMBL" id="KAF2713375.1"/>
    </source>
</evidence>
<dbReference type="EMBL" id="MU005765">
    <property type="protein sequence ID" value="KAF2713375.1"/>
    <property type="molecule type" value="Genomic_DNA"/>
</dbReference>
<dbReference type="GO" id="GO:0030975">
    <property type="term" value="F:thiamine binding"/>
    <property type="evidence" value="ECO:0007669"/>
    <property type="project" value="UniProtKB-UniRule"/>
</dbReference>
<feature type="domain" description="Thiamin pyrophosphokinase thiamin-binding" evidence="8">
    <location>
        <begin position="186"/>
        <end position="247"/>
    </location>
</feature>
<evidence type="ECO:0000259" key="8">
    <source>
        <dbReference type="SMART" id="SM00983"/>
    </source>
</evidence>
<evidence type="ECO:0000256" key="2">
    <source>
        <dbReference type="ARBA" id="ARBA00006785"/>
    </source>
</evidence>
<dbReference type="InterPro" id="IPR036371">
    <property type="entry name" value="TPK_B1-bd_sf"/>
</dbReference>
<keyword evidence="4 7" id="KW-0547">Nucleotide-binding</keyword>
<dbReference type="InterPro" id="IPR007373">
    <property type="entry name" value="Thiamin_PyroPKinase_B1-bd"/>
</dbReference>
<evidence type="ECO:0000256" key="1">
    <source>
        <dbReference type="ARBA" id="ARBA00005078"/>
    </source>
</evidence>
<comment type="catalytic activity">
    <reaction evidence="7">
        <text>thiamine + ATP = thiamine diphosphate + AMP + H(+)</text>
        <dbReference type="Rhea" id="RHEA:11576"/>
        <dbReference type="ChEBI" id="CHEBI:15378"/>
        <dbReference type="ChEBI" id="CHEBI:18385"/>
        <dbReference type="ChEBI" id="CHEBI:30616"/>
        <dbReference type="ChEBI" id="CHEBI:58937"/>
        <dbReference type="ChEBI" id="CHEBI:456215"/>
    </reaction>
</comment>
<gene>
    <name evidence="9" type="ORF">K504DRAFT_487792</name>
</gene>
<protein>
    <recommendedName>
        <fullName evidence="7">Thiamine pyrophosphokinase</fullName>
        <ecNumber evidence="7">2.7.6.2</ecNumber>
    </recommendedName>
</protein>
<dbReference type="OrthoDB" id="25149at2759"/>
<dbReference type="InterPro" id="IPR036759">
    <property type="entry name" value="TPK_catalytic_sf"/>
</dbReference>
<evidence type="ECO:0000256" key="7">
    <source>
        <dbReference type="PIRNR" id="PIRNR031057"/>
    </source>
</evidence>
<dbReference type="SUPFAM" id="SSF63862">
    <property type="entry name" value="Thiamin pyrophosphokinase, substrate-binding domain"/>
    <property type="match status" value="1"/>
</dbReference>
<dbReference type="PIRSF" id="PIRSF031057">
    <property type="entry name" value="Thiamin_pyrophosphokinase"/>
    <property type="match status" value="1"/>
</dbReference>
<dbReference type="GO" id="GO:0004788">
    <property type="term" value="F:thiamine diphosphokinase activity"/>
    <property type="evidence" value="ECO:0007669"/>
    <property type="project" value="UniProtKB-UniRule"/>
</dbReference>
<proteinExistence type="inferred from homology"/>